<dbReference type="Pfam" id="PF01590">
    <property type="entry name" value="GAF"/>
    <property type="match status" value="1"/>
</dbReference>
<feature type="region of interest" description="Disordered" evidence="1">
    <location>
        <begin position="1"/>
        <end position="20"/>
    </location>
</feature>
<evidence type="ECO:0000256" key="1">
    <source>
        <dbReference type="SAM" id="MobiDB-lite"/>
    </source>
</evidence>
<accession>A0ABP5U3X5</accession>
<evidence type="ECO:0000313" key="3">
    <source>
        <dbReference type="EMBL" id="GAA2368799.1"/>
    </source>
</evidence>
<organism evidence="3 4">
    <name type="scientific">Gordonia cholesterolivorans</name>
    <dbReference type="NCBI Taxonomy" id="559625"/>
    <lineage>
        <taxon>Bacteria</taxon>
        <taxon>Bacillati</taxon>
        <taxon>Actinomycetota</taxon>
        <taxon>Actinomycetes</taxon>
        <taxon>Mycobacteriales</taxon>
        <taxon>Gordoniaceae</taxon>
        <taxon>Gordonia</taxon>
    </lineage>
</organism>
<name>A0ABP5U3X5_9ACTN</name>
<comment type="caution">
    <text evidence="3">The sequence shown here is derived from an EMBL/GenBank/DDBJ whole genome shotgun (WGS) entry which is preliminary data.</text>
</comment>
<dbReference type="InterPro" id="IPR029016">
    <property type="entry name" value="GAF-like_dom_sf"/>
</dbReference>
<gene>
    <name evidence="3" type="ORF">GCM10009855_05090</name>
</gene>
<keyword evidence="4" id="KW-1185">Reference proteome</keyword>
<feature type="domain" description="GAF" evidence="2">
    <location>
        <begin position="116"/>
        <end position="219"/>
    </location>
</feature>
<evidence type="ECO:0000313" key="4">
    <source>
        <dbReference type="Proteomes" id="UP001501170"/>
    </source>
</evidence>
<dbReference type="Proteomes" id="UP001501170">
    <property type="component" value="Unassembled WGS sequence"/>
</dbReference>
<dbReference type="EMBL" id="BAAARB010000002">
    <property type="protein sequence ID" value="GAA2368799.1"/>
    <property type="molecule type" value="Genomic_DNA"/>
</dbReference>
<proteinExistence type="predicted"/>
<dbReference type="Gene3D" id="3.30.450.40">
    <property type="match status" value="1"/>
</dbReference>
<dbReference type="InterPro" id="IPR003018">
    <property type="entry name" value="GAF"/>
</dbReference>
<protein>
    <submittedName>
        <fullName evidence="3">GAF domain-containing protein</fullName>
    </submittedName>
</protein>
<reference evidence="4" key="1">
    <citation type="journal article" date="2019" name="Int. J. Syst. Evol. Microbiol.">
        <title>The Global Catalogue of Microorganisms (GCM) 10K type strain sequencing project: providing services to taxonomists for standard genome sequencing and annotation.</title>
        <authorList>
            <consortium name="The Broad Institute Genomics Platform"/>
            <consortium name="The Broad Institute Genome Sequencing Center for Infectious Disease"/>
            <person name="Wu L."/>
            <person name="Ma J."/>
        </authorList>
    </citation>
    <scope>NUCLEOTIDE SEQUENCE [LARGE SCALE GENOMIC DNA]</scope>
    <source>
        <strain evidence="4">JCM 16227</strain>
    </source>
</reference>
<evidence type="ECO:0000259" key="2">
    <source>
        <dbReference type="Pfam" id="PF01590"/>
    </source>
</evidence>
<sequence>MSNATTRPVPEPAISSGDDPREFAAVLRAVYDAARSGDRLPARPRSVIGQSWDRVTTAGVDPDRGAGHDPLDPGEVECRRAESGLADVLESVTGNLDVLISGGENLLVVADASGHVLWRSGGPQVLRRADRLGFTEGASWSERNVGTNAIGTALVSRQAVQVFSAEHFVRTHHTWTCTGAPIRDPRTGDVIGVVDVSGPAPSIHPATLALVDSVVRLAQAQLRDAHRTRLDLLRSVAAPILARAGAPALAVDPHGWVAAVDRLPPRTRVWLPRDFSAGRAHIGDLGPCDVEPLPGGWLLRVTDPDETAAAVTHVVLVESTDRPATVHVDSSDAAWVLHPSPRHLQILRLLATHPDGLSAAELSAHLFGTADRTVTVRAEMSRLRRKLGGLLVASPYRFADIVSVEVSPAPA</sequence>
<dbReference type="RefSeq" id="WP_346074773.1">
    <property type="nucleotide sequence ID" value="NZ_BAAARB010000002.1"/>
</dbReference>